<reference evidence="9" key="1">
    <citation type="submission" date="2020-08" db="EMBL/GenBank/DDBJ databases">
        <title>Genomic Encyclopedia of Type Strains, Phase IV (KMG-IV): sequencing the most valuable type-strain genomes for metagenomic binning, comparative biology and taxonomic classification.</title>
        <authorList>
            <person name="Goeker M."/>
        </authorList>
    </citation>
    <scope>NUCLEOTIDE SEQUENCE [LARGE SCALE GENOMIC DNA]</scope>
    <source>
        <strain evidence="9">DSM 105040</strain>
    </source>
</reference>
<organism evidence="9 10">
    <name type="scientific">Actibacterium naphthalenivorans</name>
    <dbReference type="NCBI Taxonomy" id="1614693"/>
    <lineage>
        <taxon>Bacteria</taxon>
        <taxon>Pseudomonadati</taxon>
        <taxon>Pseudomonadota</taxon>
        <taxon>Alphaproteobacteria</taxon>
        <taxon>Rhodobacterales</taxon>
        <taxon>Roseobacteraceae</taxon>
        <taxon>Actibacterium</taxon>
    </lineage>
</organism>
<dbReference type="EMBL" id="JACIEQ010000001">
    <property type="protein sequence ID" value="MBB4020530.1"/>
    <property type="molecule type" value="Genomic_DNA"/>
</dbReference>
<evidence type="ECO:0000256" key="2">
    <source>
        <dbReference type="ARBA" id="ARBA00008163"/>
    </source>
</evidence>
<proteinExistence type="inferred from homology"/>
<dbReference type="PANTHER" id="PTHR35093:SF8">
    <property type="entry name" value="OUTER MEMBRANE PROTEIN NMB0088-RELATED"/>
    <property type="match status" value="1"/>
</dbReference>
<keyword evidence="7" id="KW-0998">Cell outer membrane</keyword>
<keyword evidence="3" id="KW-1134">Transmembrane beta strand</keyword>
<evidence type="ECO:0000256" key="8">
    <source>
        <dbReference type="SAM" id="SignalP"/>
    </source>
</evidence>
<evidence type="ECO:0000256" key="5">
    <source>
        <dbReference type="ARBA" id="ARBA00022729"/>
    </source>
</evidence>
<feature type="signal peptide" evidence="8">
    <location>
        <begin position="1"/>
        <end position="25"/>
    </location>
</feature>
<keyword evidence="10" id="KW-1185">Reference proteome</keyword>
<feature type="chain" id="PRO_5032409373" evidence="8">
    <location>
        <begin position="26"/>
        <end position="392"/>
    </location>
</feature>
<comment type="similarity">
    <text evidence="2">Belongs to the OmpP1/FadL family.</text>
</comment>
<keyword evidence="6" id="KW-0472">Membrane</keyword>
<evidence type="ECO:0000256" key="7">
    <source>
        <dbReference type="ARBA" id="ARBA00023237"/>
    </source>
</evidence>
<name>A0A840C623_9RHOB</name>
<dbReference type="SUPFAM" id="SSF56935">
    <property type="entry name" value="Porins"/>
    <property type="match status" value="1"/>
</dbReference>
<keyword evidence="4" id="KW-0812">Transmembrane</keyword>
<evidence type="ECO:0000256" key="3">
    <source>
        <dbReference type="ARBA" id="ARBA00022452"/>
    </source>
</evidence>
<gene>
    <name evidence="9" type="ORF">GGR17_000321</name>
</gene>
<evidence type="ECO:0000256" key="1">
    <source>
        <dbReference type="ARBA" id="ARBA00004571"/>
    </source>
</evidence>
<sequence>MTFSHAKRIAAAAGVAALAPLAAQANDGLMFSGYSATTLGMAGAGAANPTDSQIGAVNPAGFAFTGNRVDITGTLLSVDINSTVLGAPYGDEPLLPAVLPSVSYQYNDKWAFGLSSYGVGVLVDYGEPIPPAPGVTDTGATLMQLVVAPSVSYKLNEDHAIGASLLLAGQYFDLTGLQAYGVADPGDTGSFGAGFSLGYMGRLSDTVRLSASYFSQIHLGDLEGYEGHLADETDVDLPARAILGIAVDATPRLTLLADYHWINWKDVTPLGNGFPGSFVLGAADGPGTGWNEQNILKLGAEYTLNDKWTVRGGVSKSNRLWETDDNALNYFTPVTPDTHVAIGATYKPREGREWSFAFNRAIARKQTGTGASTGTDLDTRIDTYAVTYGWTF</sequence>
<comment type="subcellular location">
    <subcellularLocation>
        <location evidence="1">Cell outer membrane</location>
        <topology evidence="1">Multi-pass membrane protein</topology>
    </subcellularLocation>
</comment>
<accession>A0A840C623</accession>
<dbReference type="Gene3D" id="2.40.160.60">
    <property type="entry name" value="Outer membrane protein transport protein (OMPP1/FadL/TodX)"/>
    <property type="match status" value="1"/>
</dbReference>
<dbReference type="GO" id="GO:0009279">
    <property type="term" value="C:cell outer membrane"/>
    <property type="evidence" value="ECO:0007669"/>
    <property type="project" value="UniProtKB-SubCell"/>
</dbReference>
<evidence type="ECO:0000256" key="6">
    <source>
        <dbReference type="ARBA" id="ARBA00023136"/>
    </source>
</evidence>
<keyword evidence="5 8" id="KW-0732">Signal</keyword>
<evidence type="ECO:0000313" key="10">
    <source>
        <dbReference type="Proteomes" id="UP000585681"/>
    </source>
</evidence>
<dbReference type="Pfam" id="PF03349">
    <property type="entry name" value="Toluene_X"/>
    <property type="match status" value="1"/>
</dbReference>
<evidence type="ECO:0000256" key="4">
    <source>
        <dbReference type="ARBA" id="ARBA00022692"/>
    </source>
</evidence>
<dbReference type="Proteomes" id="UP000585681">
    <property type="component" value="Unassembled WGS sequence"/>
</dbReference>
<protein>
    <submittedName>
        <fullName evidence="9">Long-chain fatty acid transport protein</fullName>
    </submittedName>
</protein>
<dbReference type="GO" id="GO:0015483">
    <property type="term" value="F:long-chain fatty acid transporting porin activity"/>
    <property type="evidence" value="ECO:0007669"/>
    <property type="project" value="TreeGrafter"/>
</dbReference>
<dbReference type="InterPro" id="IPR005017">
    <property type="entry name" value="OMPP1/FadL/TodX"/>
</dbReference>
<evidence type="ECO:0000313" key="9">
    <source>
        <dbReference type="EMBL" id="MBB4020530.1"/>
    </source>
</evidence>
<dbReference type="PANTHER" id="PTHR35093">
    <property type="entry name" value="OUTER MEMBRANE PROTEIN NMB0088-RELATED"/>
    <property type="match status" value="1"/>
</dbReference>
<dbReference type="RefSeq" id="WP_054538359.1">
    <property type="nucleotide sequence ID" value="NZ_JACIEQ010000001.1"/>
</dbReference>
<comment type="caution">
    <text evidence="9">The sequence shown here is derived from an EMBL/GenBank/DDBJ whole genome shotgun (WGS) entry which is preliminary data.</text>
</comment>
<dbReference type="AlphaFoldDB" id="A0A840C623"/>